<keyword evidence="4" id="KW-1185">Reference proteome</keyword>
<dbReference type="InterPro" id="IPR042100">
    <property type="entry name" value="Bug_dom1"/>
</dbReference>
<proteinExistence type="inferred from homology"/>
<evidence type="ECO:0000313" key="3">
    <source>
        <dbReference type="EMBL" id="RFC65991.1"/>
    </source>
</evidence>
<comment type="similarity">
    <text evidence="1">Belongs to the UPF0065 (bug) family.</text>
</comment>
<dbReference type="Pfam" id="PF03401">
    <property type="entry name" value="TctC"/>
    <property type="match status" value="1"/>
</dbReference>
<dbReference type="AlphaFoldDB" id="A0A371X9V8"/>
<feature type="chain" id="PRO_5016962117" evidence="2">
    <location>
        <begin position="24"/>
        <end position="338"/>
    </location>
</feature>
<dbReference type="PIRSF" id="PIRSF017082">
    <property type="entry name" value="YflP"/>
    <property type="match status" value="1"/>
</dbReference>
<dbReference type="SUPFAM" id="SSF53850">
    <property type="entry name" value="Periplasmic binding protein-like II"/>
    <property type="match status" value="1"/>
</dbReference>
<dbReference type="PROSITE" id="PS51257">
    <property type="entry name" value="PROKAR_LIPOPROTEIN"/>
    <property type="match status" value="1"/>
</dbReference>
<accession>A0A371X9V8</accession>
<feature type="signal peptide" evidence="2">
    <location>
        <begin position="1"/>
        <end position="23"/>
    </location>
</feature>
<evidence type="ECO:0000256" key="2">
    <source>
        <dbReference type="SAM" id="SignalP"/>
    </source>
</evidence>
<dbReference type="EMBL" id="QURL01000001">
    <property type="protein sequence ID" value="RFC65991.1"/>
    <property type="molecule type" value="Genomic_DNA"/>
</dbReference>
<evidence type="ECO:0000256" key="1">
    <source>
        <dbReference type="ARBA" id="ARBA00006987"/>
    </source>
</evidence>
<comment type="caution">
    <text evidence="3">The sequence shown here is derived from an EMBL/GenBank/DDBJ whole genome shotgun (WGS) entry which is preliminary data.</text>
</comment>
<sequence>MKTILGAAFAALSLAAACMPASAQDYPTKEIQGIIQWGAGGSTDTVMRAVTPKAQEILGQSIVLQNVTGGVGAIALNQVAQGDADGYTMLMGAENPLIYKVMGLGQRDYSDFTPISILARGTPILVARPDAPFETYEEMIAYVKENPDEIRFGSTGPGGLPSVVSAMIADVEDGLPVTFVPYDGDGPALTALQSGAIDVMPAVLGAAIESIRAGNMKPLAVVTEEPVAQLPDVKPITTYNEDFGRYLPWGPFFGIFVPNGTPEDAISKLRDAYSQAAETEEFKSLLDNRGYALMNISGQEAEDFMKTWQSTTAWLLQDAGMAKTSPEEFGIPKPADTQ</sequence>
<protein>
    <submittedName>
        <fullName evidence="3">Tripartite tricarboxylate transporter substrate binding protein</fullName>
    </submittedName>
</protein>
<dbReference type="PANTHER" id="PTHR42928">
    <property type="entry name" value="TRICARBOXYLATE-BINDING PROTEIN"/>
    <property type="match status" value="1"/>
</dbReference>
<reference evidence="3 4" key="1">
    <citation type="submission" date="2018-08" db="EMBL/GenBank/DDBJ databases">
        <title>Fulvimarina sp. 85, whole genome shotgun sequence.</title>
        <authorList>
            <person name="Tuo L."/>
        </authorList>
    </citation>
    <scope>NUCLEOTIDE SEQUENCE [LARGE SCALE GENOMIC DNA]</scope>
    <source>
        <strain evidence="3 4">85</strain>
    </source>
</reference>
<dbReference type="Gene3D" id="3.40.190.150">
    <property type="entry name" value="Bordetella uptake gene, domain 1"/>
    <property type="match status" value="1"/>
</dbReference>
<keyword evidence="2" id="KW-0732">Signal</keyword>
<dbReference type="Proteomes" id="UP000264310">
    <property type="component" value="Unassembled WGS sequence"/>
</dbReference>
<dbReference type="InterPro" id="IPR005064">
    <property type="entry name" value="BUG"/>
</dbReference>
<name>A0A371X9V8_9HYPH</name>
<organism evidence="3 4">
    <name type="scientific">Fulvimarina endophytica</name>
    <dbReference type="NCBI Taxonomy" id="2293836"/>
    <lineage>
        <taxon>Bacteria</taxon>
        <taxon>Pseudomonadati</taxon>
        <taxon>Pseudomonadota</taxon>
        <taxon>Alphaproteobacteria</taxon>
        <taxon>Hyphomicrobiales</taxon>
        <taxon>Aurantimonadaceae</taxon>
        <taxon>Fulvimarina</taxon>
    </lineage>
</organism>
<dbReference type="Gene3D" id="3.40.190.10">
    <property type="entry name" value="Periplasmic binding protein-like II"/>
    <property type="match status" value="1"/>
</dbReference>
<dbReference type="PANTHER" id="PTHR42928:SF5">
    <property type="entry name" value="BLR1237 PROTEIN"/>
    <property type="match status" value="1"/>
</dbReference>
<gene>
    <name evidence="3" type="ORF">DYI37_00460</name>
</gene>
<evidence type="ECO:0000313" key="4">
    <source>
        <dbReference type="Proteomes" id="UP000264310"/>
    </source>
</evidence>
<dbReference type="CDD" id="cd07012">
    <property type="entry name" value="PBP2_Bug_TTT"/>
    <property type="match status" value="1"/>
</dbReference>
<dbReference type="RefSeq" id="WP_116681241.1">
    <property type="nucleotide sequence ID" value="NZ_QURL01000001.1"/>
</dbReference>
<dbReference type="OrthoDB" id="7250490at2"/>